<dbReference type="PANTHER" id="PTHR33990:SF1">
    <property type="entry name" value="PROTEIN YJDN"/>
    <property type="match status" value="1"/>
</dbReference>
<dbReference type="Proteomes" id="UP001257914">
    <property type="component" value="Unassembled WGS sequence"/>
</dbReference>
<dbReference type="CDD" id="cd06588">
    <property type="entry name" value="PhnB_like"/>
    <property type="match status" value="1"/>
</dbReference>
<dbReference type="RefSeq" id="WP_315947688.1">
    <property type="nucleotide sequence ID" value="NZ_JAWCUA010000010.1"/>
</dbReference>
<evidence type="ECO:0000259" key="1">
    <source>
        <dbReference type="Pfam" id="PF06983"/>
    </source>
</evidence>
<dbReference type="PANTHER" id="PTHR33990">
    <property type="entry name" value="PROTEIN YJDN-RELATED"/>
    <property type="match status" value="1"/>
</dbReference>
<sequence>MSLSFHIDFNGNCQAAFEYYAQHLDANIGMLLLFKDSPASSSVPDNWQDKIVHGNIKLAGIEIAGADVRPEHYNKSKGFYLLLTFQTPEQVKQVFAHLSVYGEVLMPPQKTFWSSCYGILVDQFAVPWKINCGG</sequence>
<accession>A0ABU3R335</accession>
<feature type="domain" description="PhnB-like" evidence="1">
    <location>
        <begin position="6"/>
        <end position="130"/>
    </location>
</feature>
<reference evidence="2 3" key="1">
    <citation type="submission" date="2023-10" db="EMBL/GenBank/DDBJ databases">
        <title>Psychrosphaera aquimaarina strain SW33 isolated from seawater.</title>
        <authorList>
            <person name="Bayburt H."/>
            <person name="Kim J.M."/>
            <person name="Choi B.J."/>
            <person name="Jeon C.O."/>
        </authorList>
    </citation>
    <scope>NUCLEOTIDE SEQUENCE [LARGE SCALE GENOMIC DNA]</scope>
    <source>
        <strain evidence="2 3">KCTC 52743</strain>
    </source>
</reference>
<dbReference type="InterPro" id="IPR029068">
    <property type="entry name" value="Glyas_Bleomycin-R_OHBP_Dase"/>
</dbReference>
<dbReference type="SUPFAM" id="SSF54593">
    <property type="entry name" value="Glyoxalase/Bleomycin resistance protein/Dihydroxybiphenyl dioxygenase"/>
    <property type="match status" value="1"/>
</dbReference>
<dbReference type="InterPro" id="IPR028973">
    <property type="entry name" value="PhnB-like"/>
</dbReference>
<comment type="caution">
    <text evidence="2">The sequence shown here is derived from an EMBL/GenBank/DDBJ whole genome shotgun (WGS) entry which is preliminary data.</text>
</comment>
<dbReference type="Pfam" id="PF06983">
    <property type="entry name" value="3-dmu-9_3-mt"/>
    <property type="match status" value="1"/>
</dbReference>
<name>A0ABU3R335_9GAMM</name>
<evidence type="ECO:0000313" key="2">
    <source>
        <dbReference type="EMBL" id="MDU0114094.1"/>
    </source>
</evidence>
<protein>
    <submittedName>
        <fullName evidence="2">VOC family protein</fullName>
    </submittedName>
</protein>
<dbReference type="EMBL" id="JAWCUA010000010">
    <property type="protein sequence ID" value="MDU0114094.1"/>
    <property type="molecule type" value="Genomic_DNA"/>
</dbReference>
<organism evidence="2 3">
    <name type="scientific">Psychrosphaera aquimarina</name>
    <dbReference type="NCBI Taxonomy" id="2044854"/>
    <lineage>
        <taxon>Bacteria</taxon>
        <taxon>Pseudomonadati</taxon>
        <taxon>Pseudomonadota</taxon>
        <taxon>Gammaproteobacteria</taxon>
        <taxon>Alteromonadales</taxon>
        <taxon>Pseudoalteromonadaceae</taxon>
        <taxon>Psychrosphaera</taxon>
    </lineage>
</organism>
<keyword evidence="3" id="KW-1185">Reference proteome</keyword>
<gene>
    <name evidence="2" type="ORF">RT723_14055</name>
</gene>
<evidence type="ECO:0000313" key="3">
    <source>
        <dbReference type="Proteomes" id="UP001257914"/>
    </source>
</evidence>
<proteinExistence type="predicted"/>
<dbReference type="Gene3D" id="3.10.180.10">
    <property type="entry name" value="2,3-Dihydroxybiphenyl 1,2-Dioxygenase, domain 1"/>
    <property type="match status" value="1"/>
</dbReference>